<keyword evidence="1" id="KW-0732">Signal</keyword>
<evidence type="ECO:0000256" key="1">
    <source>
        <dbReference type="SAM" id="SignalP"/>
    </source>
</evidence>
<name>A0A1Q9EII9_SYMMI</name>
<reference evidence="2 3" key="1">
    <citation type="submission" date="2016-02" db="EMBL/GenBank/DDBJ databases">
        <title>Genome analysis of coral dinoflagellate symbionts highlights evolutionary adaptations to a symbiotic lifestyle.</title>
        <authorList>
            <person name="Aranda M."/>
            <person name="Li Y."/>
            <person name="Liew Y.J."/>
            <person name="Baumgarten S."/>
            <person name="Simakov O."/>
            <person name="Wilson M."/>
            <person name="Piel J."/>
            <person name="Ashoor H."/>
            <person name="Bougouffa S."/>
            <person name="Bajic V.B."/>
            <person name="Ryu T."/>
            <person name="Ravasi T."/>
            <person name="Bayer T."/>
            <person name="Micklem G."/>
            <person name="Kim H."/>
            <person name="Bhak J."/>
            <person name="Lajeunesse T.C."/>
            <person name="Voolstra C.R."/>
        </authorList>
    </citation>
    <scope>NUCLEOTIDE SEQUENCE [LARGE SCALE GENOMIC DNA]</scope>
    <source>
        <strain evidence="2 3">CCMP2467</strain>
    </source>
</reference>
<keyword evidence="3" id="KW-1185">Reference proteome</keyword>
<accession>A0A1Q9EII9</accession>
<feature type="signal peptide" evidence="1">
    <location>
        <begin position="1"/>
        <end position="19"/>
    </location>
</feature>
<evidence type="ECO:0000313" key="2">
    <source>
        <dbReference type="EMBL" id="OLQ07273.1"/>
    </source>
</evidence>
<sequence length="216" mass="24477">MAMLRGLLVLMAIASSEIAFPIEDDSSIMMLQVRAKRVDNQTNQSYHPDSQTNQSYHPEKMEKHYHHHHHHHHHGSGLHYPTKPCLPPICKHQDTKGRCKSAGCNWHEFSSSSSYDGSCSGYAYHFDDPDATSHSCYSFFDKYKCLATNGCRWETNSWSSNGICDFVLHGVPCTMPPKSSTETCQGLPGLWKPNGDVETQMQKTQKKRSLMMKQGK</sequence>
<proteinExistence type="predicted"/>
<dbReference type="Proteomes" id="UP000186817">
    <property type="component" value="Unassembled WGS sequence"/>
</dbReference>
<protein>
    <submittedName>
        <fullName evidence="2">Uncharacterized protein</fullName>
    </submittedName>
</protein>
<comment type="caution">
    <text evidence="2">The sequence shown here is derived from an EMBL/GenBank/DDBJ whole genome shotgun (WGS) entry which is preliminary data.</text>
</comment>
<gene>
    <name evidence="2" type="ORF">AK812_SmicGene9376</name>
</gene>
<dbReference type="OrthoDB" id="413806at2759"/>
<dbReference type="AlphaFoldDB" id="A0A1Q9EII9"/>
<organism evidence="2 3">
    <name type="scientific">Symbiodinium microadriaticum</name>
    <name type="common">Dinoflagellate</name>
    <name type="synonym">Zooxanthella microadriatica</name>
    <dbReference type="NCBI Taxonomy" id="2951"/>
    <lineage>
        <taxon>Eukaryota</taxon>
        <taxon>Sar</taxon>
        <taxon>Alveolata</taxon>
        <taxon>Dinophyceae</taxon>
        <taxon>Suessiales</taxon>
        <taxon>Symbiodiniaceae</taxon>
        <taxon>Symbiodinium</taxon>
    </lineage>
</organism>
<dbReference type="EMBL" id="LSRX01000143">
    <property type="protein sequence ID" value="OLQ07273.1"/>
    <property type="molecule type" value="Genomic_DNA"/>
</dbReference>
<evidence type="ECO:0000313" key="3">
    <source>
        <dbReference type="Proteomes" id="UP000186817"/>
    </source>
</evidence>
<feature type="chain" id="PRO_5012525562" evidence="1">
    <location>
        <begin position="20"/>
        <end position="216"/>
    </location>
</feature>